<sequence>MVSLDPNAEKAVVPKEEILDFELPPKPSNARHVELYYRPFVEQDFSVL</sequence>
<dbReference type="AlphaFoldDB" id="A0AAN7IGK2"/>
<gene>
    <name evidence="1" type="ORF">RGQ29_004573</name>
</gene>
<proteinExistence type="predicted"/>
<reference evidence="1 2" key="1">
    <citation type="journal article" date="2023" name="G3 (Bethesda)">
        <title>A haplotype-resolved chromosome-scale genome for Quercus rubra L. provides insights into the genetics of adaptive traits for red oak species.</title>
        <authorList>
            <person name="Kapoor B."/>
            <person name="Jenkins J."/>
            <person name="Schmutz J."/>
            <person name="Zhebentyayeva T."/>
            <person name="Kuelheim C."/>
            <person name="Coggeshall M."/>
            <person name="Heim C."/>
            <person name="Lasky J.R."/>
            <person name="Leites L."/>
            <person name="Islam-Faridi N."/>
            <person name="Romero-Severson J."/>
            <person name="DeLeo V.L."/>
            <person name="Lucas S.M."/>
            <person name="Lazic D."/>
            <person name="Gailing O."/>
            <person name="Carlson J."/>
            <person name="Staton M."/>
        </authorList>
    </citation>
    <scope>NUCLEOTIDE SEQUENCE [LARGE SCALE GENOMIC DNA]</scope>
    <source>
        <strain evidence="1">Pseudo-F2</strain>
    </source>
</reference>
<dbReference type="EMBL" id="JAXUIC010000010">
    <property type="protein sequence ID" value="KAK4569228.1"/>
    <property type="molecule type" value="Genomic_DNA"/>
</dbReference>
<protein>
    <submittedName>
        <fullName evidence="1">Uncharacterized protein</fullName>
    </submittedName>
</protein>
<keyword evidence="2" id="KW-1185">Reference proteome</keyword>
<evidence type="ECO:0000313" key="2">
    <source>
        <dbReference type="Proteomes" id="UP001324115"/>
    </source>
</evidence>
<evidence type="ECO:0000313" key="1">
    <source>
        <dbReference type="EMBL" id="KAK4569228.1"/>
    </source>
</evidence>
<organism evidence="1 2">
    <name type="scientific">Quercus rubra</name>
    <name type="common">Northern red oak</name>
    <name type="synonym">Quercus borealis</name>
    <dbReference type="NCBI Taxonomy" id="3512"/>
    <lineage>
        <taxon>Eukaryota</taxon>
        <taxon>Viridiplantae</taxon>
        <taxon>Streptophyta</taxon>
        <taxon>Embryophyta</taxon>
        <taxon>Tracheophyta</taxon>
        <taxon>Spermatophyta</taxon>
        <taxon>Magnoliopsida</taxon>
        <taxon>eudicotyledons</taxon>
        <taxon>Gunneridae</taxon>
        <taxon>Pentapetalae</taxon>
        <taxon>rosids</taxon>
        <taxon>fabids</taxon>
        <taxon>Fagales</taxon>
        <taxon>Fagaceae</taxon>
        <taxon>Quercus</taxon>
    </lineage>
</organism>
<dbReference type="Proteomes" id="UP001324115">
    <property type="component" value="Unassembled WGS sequence"/>
</dbReference>
<accession>A0AAN7IGK2</accession>
<comment type="caution">
    <text evidence="1">The sequence shown here is derived from an EMBL/GenBank/DDBJ whole genome shotgun (WGS) entry which is preliminary data.</text>
</comment>
<name>A0AAN7IGK2_QUERU</name>